<dbReference type="Pfam" id="PF00198">
    <property type="entry name" value="2-oxoacid_dh"/>
    <property type="match status" value="1"/>
</dbReference>
<evidence type="ECO:0000256" key="6">
    <source>
        <dbReference type="ARBA" id="ARBA00023315"/>
    </source>
</evidence>
<comment type="subunit">
    <text evidence="3">Forms a 24-polypeptide structural core with octahedral symmetry.</text>
</comment>
<dbReference type="GO" id="GO:0031405">
    <property type="term" value="F:lipoic acid binding"/>
    <property type="evidence" value="ECO:0007669"/>
    <property type="project" value="TreeGrafter"/>
</dbReference>
<dbReference type="InterPro" id="IPR000089">
    <property type="entry name" value="Biotin_lipoyl"/>
</dbReference>
<evidence type="ECO:0000259" key="9">
    <source>
        <dbReference type="PROSITE" id="PS51826"/>
    </source>
</evidence>
<dbReference type="CDD" id="cd06849">
    <property type="entry name" value="lipoyl_domain"/>
    <property type="match status" value="1"/>
</dbReference>
<proteinExistence type="inferred from homology"/>
<comment type="caution">
    <text evidence="10">The sequence shown here is derived from an EMBL/GenBank/DDBJ whole genome shotgun (WGS) entry which is preliminary data.</text>
</comment>
<keyword evidence="6 7" id="KW-0012">Acyltransferase</keyword>
<dbReference type="Gene3D" id="4.10.320.10">
    <property type="entry name" value="E3-binding domain"/>
    <property type="match status" value="1"/>
</dbReference>
<dbReference type="InterPro" id="IPR004167">
    <property type="entry name" value="PSBD"/>
</dbReference>
<keyword evidence="11" id="KW-1185">Reference proteome</keyword>
<dbReference type="FunFam" id="3.30.559.10:FF:000007">
    <property type="entry name" value="Dihydrolipoamide acetyltransferase component of pyruvate dehydrogenase complex"/>
    <property type="match status" value="1"/>
</dbReference>
<dbReference type="Pfam" id="PF00364">
    <property type="entry name" value="Biotin_lipoyl"/>
    <property type="match status" value="1"/>
</dbReference>
<evidence type="ECO:0000256" key="1">
    <source>
        <dbReference type="ARBA" id="ARBA00001938"/>
    </source>
</evidence>
<dbReference type="Gene3D" id="2.40.50.100">
    <property type="match status" value="1"/>
</dbReference>
<dbReference type="GO" id="GO:0005737">
    <property type="term" value="C:cytoplasm"/>
    <property type="evidence" value="ECO:0007669"/>
    <property type="project" value="TreeGrafter"/>
</dbReference>
<evidence type="ECO:0000259" key="8">
    <source>
        <dbReference type="PROSITE" id="PS50968"/>
    </source>
</evidence>
<dbReference type="InterPro" id="IPR023213">
    <property type="entry name" value="CAT-like_dom_sf"/>
</dbReference>
<evidence type="ECO:0000256" key="4">
    <source>
        <dbReference type="ARBA" id="ARBA00022679"/>
    </source>
</evidence>
<sequence>MAIVELVMPKMGESIMEATILRWHKKPGDHVKADETVLEIATDKVDSEVPSIADGEITELLFAENEVVPVGAVIARISTAGTADIPSVSPAREAAPAAHHVTEDAVEVHYTSTAAPAATAQPIEPKFTTGSPRFYSPLVLTIAQQEGVSFAELEKIPGSGNEGRVTKKDILQYVDARKQGKQPVTPVTPVQEVPAATTAPTATHTIPVEPQLPATTTAPNYNGSTGGNVEIIEMDRMRKLIADHMVRSKHTSPHVTSFAEADVTHMVKWRDTVKKDFERREGEKLTFTPLFIEALVKCIKRFPLVNCSLEGDKIILKKDINIGMATALPSGNLIVPVIRNADMLNLVGLTRQVNHLANAARQNRLKPDDTQNGTFTLTNVGTFGSLMGTPIINQPQVAILAVGAIKKRPVVIETEHGDSIAIRHMMYLSLSYDHRIVDGALGSTFLSAVAQELESFDPEKEY</sequence>
<dbReference type="InterPro" id="IPR011053">
    <property type="entry name" value="Single_hybrid_motif"/>
</dbReference>
<dbReference type="Gene3D" id="3.30.559.10">
    <property type="entry name" value="Chloramphenicol acetyltransferase-like domain"/>
    <property type="match status" value="1"/>
</dbReference>
<reference evidence="10 11" key="2">
    <citation type="submission" date="2019-09" db="EMBL/GenBank/DDBJ databases">
        <authorList>
            <person name="Jin C."/>
        </authorList>
    </citation>
    <scope>NUCLEOTIDE SEQUENCE [LARGE SCALE GENOMIC DNA]</scope>
    <source>
        <strain evidence="10 11">BN140078</strain>
    </source>
</reference>
<keyword evidence="5 7" id="KW-0450">Lipoyl</keyword>
<gene>
    <name evidence="10" type="ORF">F0L74_14575</name>
</gene>
<dbReference type="SUPFAM" id="SSF51230">
    <property type="entry name" value="Single hybrid motif"/>
    <property type="match status" value="1"/>
</dbReference>
<dbReference type="GO" id="GO:0016407">
    <property type="term" value="F:acetyltransferase activity"/>
    <property type="evidence" value="ECO:0007669"/>
    <property type="project" value="TreeGrafter"/>
</dbReference>
<dbReference type="SUPFAM" id="SSF52777">
    <property type="entry name" value="CoA-dependent acyltransferases"/>
    <property type="match status" value="1"/>
</dbReference>
<comment type="cofactor">
    <cofactor evidence="1 7">
        <name>(R)-lipoate</name>
        <dbReference type="ChEBI" id="CHEBI:83088"/>
    </cofactor>
</comment>
<dbReference type="PROSITE" id="PS51826">
    <property type="entry name" value="PSBD"/>
    <property type="match status" value="1"/>
</dbReference>
<feature type="domain" description="Lipoyl-binding" evidence="8">
    <location>
        <begin position="3"/>
        <end position="78"/>
    </location>
</feature>
<keyword evidence="4 7" id="KW-0808">Transferase</keyword>
<evidence type="ECO:0000256" key="2">
    <source>
        <dbReference type="ARBA" id="ARBA00007317"/>
    </source>
</evidence>
<dbReference type="EC" id="2.3.1.-" evidence="7"/>
<dbReference type="PROSITE" id="PS00189">
    <property type="entry name" value="LIPOYL"/>
    <property type="match status" value="1"/>
</dbReference>
<dbReference type="RefSeq" id="WP_149838576.1">
    <property type="nucleotide sequence ID" value="NZ_VUOC01000002.1"/>
</dbReference>
<accession>A0A5B2VWK8</accession>
<dbReference type="InterPro" id="IPR003016">
    <property type="entry name" value="2-oxoA_DH_lipoyl-BS"/>
</dbReference>
<evidence type="ECO:0000313" key="10">
    <source>
        <dbReference type="EMBL" id="KAA2243701.1"/>
    </source>
</evidence>
<dbReference type="AlphaFoldDB" id="A0A5B2VWK8"/>
<feature type="domain" description="Peripheral subunit-binding (PSBD)" evidence="9">
    <location>
        <begin position="134"/>
        <end position="174"/>
    </location>
</feature>
<comment type="similarity">
    <text evidence="2 7">Belongs to the 2-oxoacid dehydrogenase family.</text>
</comment>
<dbReference type="EMBL" id="VUOC01000002">
    <property type="protein sequence ID" value="KAA2243701.1"/>
    <property type="molecule type" value="Genomic_DNA"/>
</dbReference>
<dbReference type="InterPro" id="IPR036625">
    <property type="entry name" value="E3-bd_dom_sf"/>
</dbReference>
<evidence type="ECO:0000313" key="11">
    <source>
        <dbReference type="Proteomes" id="UP000324611"/>
    </source>
</evidence>
<organism evidence="10 11">
    <name type="scientific">Chitinophaga agrisoli</name>
    <dbReference type="NCBI Taxonomy" id="2607653"/>
    <lineage>
        <taxon>Bacteria</taxon>
        <taxon>Pseudomonadati</taxon>
        <taxon>Bacteroidota</taxon>
        <taxon>Chitinophagia</taxon>
        <taxon>Chitinophagales</taxon>
        <taxon>Chitinophagaceae</taxon>
        <taxon>Chitinophaga</taxon>
    </lineage>
</organism>
<dbReference type="SUPFAM" id="SSF47005">
    <property type="entry name" value="Peripheral subunit-binding domain of 2-oxo acid dehydrogenase complex"/>
    <property type="match status" value="1"/>
</dbReference>
<dbReference type="InterPro" id="IPR001078">
    <property type="entry name" value="2-oxoacid_DH_actylTfrase"/>
</dbReference>
<dbReference type="PANTHER" id="PTHR43178">
    <property type="entry name" value="DIHYDROLIPOAMIDE ACETYLTRANSFERASE COMPONENT OF PYRUVATE DEHYDROGENASE COMPLEX"/>
    <property type="match status" value="1"/>
</dbReference>
<evidence type="ECO:0000256" key="7">
    <source>
        <dbReference type="RuleBase" id="RU003423"/>
    </source>
</evidence>
<evidence type="ECO:0000256" key="5">
    <source>
        <dbReference type="ARBA" id="ARBA00022823"/>
    </source>
</evidence>
<dbReference type="PROSITE" id="PS50968">
    <property type="entry name" value="BIOTINYL_LIPOYL"/>
    <property type="match status" value="1"/>
</dbReference>
<protein>
    <recommendedName>
        <fullName evidence="7">Dihydrolipoamide acetyltransferase component of pyruvate dehydrogenase complex</fullName>
        <ecNumber evidence="7">2.3.1.-</ecNumber>
    </recommendedName>
</protein>
<dbReference type="InterPro" id="IPR050743">
    <property type="entry name" value="2-oxoacid_DH_E2_comp"/>
</dbReference>
<name>A0A5B2VWK8_9BACT</name>
<evidence type="ECO:0000256" key="3">
    <source>
        <dbReference type="ARBA" id="ARBA00011484"/>
    </source>
</evidence>
<reference evidence="10 11" key="1">
    <citation type="submission" date="2019-09" db="EMBL/GenBank/DDBJ databases">
        <title>Chitinophaga ginsengihumi sp. nov., isolated from soil of ginseng rhizosphere.</title>
        <authorList>
            <person name="Lee J."/>
        </authorList>
    </citation>
    <scope>NUCLEOTIDE SEQUENCE [LARGE SCALE GENOMIC DNA]</scope>
    <source>
        <strain evidence="10 11">BN140078</strain>
    </source>
</reference>
<dbReference type="Pfam" id="PF02817">
    <property type="entry name" value="E3_binding"/>
    <property type="match status" value="1"/>
</dbReference>
<dbReference type="Proteomes" id="UP000324611">
    <property type="component" value="Unassembled WGS sequence"/>
</dbReference>
<dbReference type="PANTHER" id="PTHR43178:SF5">
    <property type="entry name" value="LIPOAMIDE ACYLTRANSFERASE COMPONENT OF BRANCHED-CHAIN ALPHA-KETO ACID DEHYDROGENASE COMPLEX, MITOCHONDRIAL"/>
    <property type="match status" value="1"/>
</dbReference>